<dbReference type="AlphaFoldDB" id="A0A0J6GL84"/>
<dbReference type="EMBL" id="FNRS01000001">
    <property type="protein sequence ID" value="SEC09302.1"/>
    <property type="molecule type" value="Genomic_DNA"/>
</dbReference>
<dbReference type="Proteomes" id="UP000036395">
    <property type="component" value="Unassembled WGS sequence"/>
</dbReference>
<proteinExistence type="predicted"/>
<dbReference type="RefSeq" id="WP_048383279.1">
    <property type="nucleotide sequence ID" value="NZ_FNRS01000001.1"/>
</dbReference>
<keyword evidence="4" id="KW-1185">Reference proteome</keyword>
<reference evidence="2 4" key="2">
    <citation type="submission" date="2016-10" db="EMBL/GenBank/DDBJ databases">
        <authorList>
            <person name="Varghese N."/>
            <person name="Submissions S."/>
        </authorList>
    </citation>
    <scope>NUCLEOTIDE SEQUENCE [LARGE SCALE GENOMIC DNA]</scope>
    <source>
        <strain evidence="2 4">BS3652</strain>
    </source>
</reference>
<comment type="caution">
    <text evidence="1">The sequence shown here is derived from an EMBL/GenBank/DDBJ whole genome shotgun (WGS) entry which is preliminary data.</text>
</comment>
<reference evidence="1 3" key="1">
    <citation type="submission" date="2015-02" db="EMBL/GenBank/DDBJ databases">
        <title>Pseudomonas helleri sp. nov. and Pseudomonas weihenstephanensis sp. nov., isolated from raw cows milk.</title>
        <authorList>
            <person name="von Neubeck M."/>
            <person name="Huptas C."/>
            <person name="Wenning M."/>
            <person name="Scherer S."/>
        </authorList>
    </citation>
    <scope>NUCLEOTIDE SEQUENCE [LARGE SCALE GENOMIC DNA]</scope>
    <source>
        <strain evidence="1 3">DSM 21104</strain>
    </source>
</reference>
<evidence type="ECO:0000313" key="3">
    <source>
        <dbReference type="Proteomes" id="UP000036395"/>
    </source>
</evidence>
<name>A0A0J6GL84_PSETA</name>
<evidence type="ECO:0000313" key="1">
    <source>
        <dbReference type="EMBL" id="KMM82879.1"/>
    </source>
</evidence>
<dbReference type="OrthoDB" id="7042003at2"/>
<evidence type="ECO:0000313" key="2">
    <source>
        <dbReference type="EMBL" id="SEC09302.1"/>
    </source>
</evidence>
<dbReference type="Proteomes" id="UP000183155">
    <property type="component" value="Unassembled WGS sequence"/>
</dbReference>
<sequence>MEIVVVVIAVVIGLFVFSMSRGKKAVRAYVYLASRSDGASEVEANLIASRIDTHRAGQLNDAMLMFNRQCYNGKQLAMISDARLDGFNG</sequence>
<dbReference type="EMBL" id="JYLA01000009">
    <property type="protein sequence ID" value="KMM82879.1"/>
    <property type="molecule type" value="Genomic_DNA"/>
</dbReference>
<protein>
    <submittedName>
        <fullName evidence="1">Uncharacterized protein</fullName>
    </submittedName>
</protein>
<gene>
    <name evidence="2" type="ORF">SAMN04490203_1781</name>
    <name evidence="1" type="ORF">TU78_19695</name>
</gene>
<organism evidence="1 3">
    <name type="scientific">Pseudomonas taetrolens</name>
    <dbReference type="NCBI Taxonomy" id="47884"/>
    <lineage>
        <taxon>Bacteria</taxon>
        <taxon>Pseudomonadati</taxon>
        <taxon>Pseudomonadota</taxon>
        <taxon>Gammaproteobacteria</taxon>
        <taxon>Pseudomonadales</taxon>
        <taxon>Pseudomonadaceae</taxon>
        <taxon>Pseudomonas</taxon>
    </lineage>
</organism>
<evidence type="ECO:0000313" key="4">
    <source>
        <dbReference type="Proteomes" id="UP000183155"/>
    </source>
</evidence>
<accession>A0A0J6GL84</accession>